<dbReference type="EMBL" id="CAJNOQ010011184">
    <property type="protein sequence ID" value="CAF1270383.1"/>
    <property type="molecule type" value="Genomic_DNA"/>
</dbReference>
<comment type="caution">
    <text evidence="2">The sequence shown here is derived from an EMBL/GenBank/DDBJ whole genome shotgun (WGS) entry which is preliminary data.</text>
</comment>
<evidence type="ECO:0000313" key="4">
    <source>
        <dbReference type="Proteomes" id="UP000663829"/>
    </source>
</evidence>
<proteinExistence type="predicted"/>
<keyword evidence="1" id="KW-1133">Transmembrane helix</keyword>
<gene>
    <name evidence="2" type="ORF">GPM918_LOCUS27052</name>
    <name evidence="3" type="ORF">SRO942_LOCUS27313</name>
</gene>
<name>A0A815BJ51_9BILA</name>
<dbReference type="AlphaFoldDB" id="A0A815BJ51"/>
<reference evidence="2" key="1">
    <citation type="submission" date="2021-02" db="EMBL/GenBank/DDBJ databases">
        <authorList>
            <person name="Nowell W R."/>
        </authorList>
    </citation>
    <scope>NUCLEOTIDE SEQUENCE</scope>
</reference>
<dbReference type="SUPFAM" id="SSF103473">
    <property type="entry name" value="MFS general substrate transporter"/>
    <property type="match status" value="1"/>
</dbReference>
<keyword evidence="4" id="KW-1185">Reference proteome</keyword>
<evidence type="ECO:0000313" key="3">
    <source>
        <dbReference type="EMBL" id="CAF4058005.1"/>
    </source>
</evidence>
<feature type="transmembrane region" description="Helical" evidence="1">
    <location>
        <begin position="28"/>
        <end position="45"/>
    </location>
</feature>
<sequence length="92" mass="10062">MERGLSVNKALRIRKVTTSLQIPEMKSFYMLFIPMAFLGLGESMIEATMLPEIGSIVDKRYSSVIYANAYAIGSSGLCLGLTAGKCRRIIPA</sequence>
<dbReference type="InterPro" id="IPR036259">
    <property type="entry name" value="MFS_trans_sf"/>
</dbReference>
<feature type="transmembrane region" description="Helical" evidence="1">
    <location>
        <begin position="65"/>
        <end position="84"/>
    </location>
</feature>
<dbReference type="EMBL" id="CAJOBC010023112">
    <property type="protein sequence ID" value="CAF4058005.1"/>
    <property type="molecule type" value="Genomic_DNA"/>
</dbReference>
<accession>A0A815BJ51</accession>
<keyword evidence="1" id="KW-0472">Membrane</keyword>
<protein>
    <submittedName>
        <fullName evidence="2">Uncharacterized protein</fullName>
    </submittedName>
</protein>
<evidence type="ECO:0000256" key="1">
    <source>
        <dbReference type="SAM" id="Phobius"/>
    </source>
</evidence>
<keyword evidence="1" id="KW-0812">Transmembrane</keyword>
<dbReference type="OrthoDB" id="5086884at2759"/>
<dbReference type="Proteomes" id="UP000663829">
    <property type="component" value="Unassembled WGS sequence"/>
</dbReference>
<dbReference type="Proteomes" id="UP000681722">
    <property type="component" value="Unassembled WGS sequence"/>
</dbReference>
<evidence type="ECO:0000313" key="2">
    <source>
        <dbReference type="EMBL" id="CAF1270383.1"/>
    </source>
</evidence>
<organism evidence="2 4">
    <name type="scientific">Didymodactylos carnosus</name>
    <dbReference type="NCBI Taxonomy" id="1234261"/>
    <lineage>
        <taxon>Eukaryota</taxon>
        <taxon>Metazoa</taxon>
        <taxon>Spiralia</taxon>
        <taxon>Gnathifera</taxon>
        <taxon>Rotifera</taxon>
        <taxon>Eurotatoria</taxon>
        <taxon>Bdelloidea</taxon>
        <taxon>Philodinida</taxon>
        <taxon>Philodinidae</taxon>
        <taxon>Didymodactylos</taxon>
    </lineage>
</organism>